<dbReference type="RefSeq" id="WP_009518953.1">
    <property type="nucleotide sequence ID" value="NZ_CCAE010000014.1"/>
</dbReference>
<dbReference type="AlphaFoldDB" id="A0A1L1PQZ6"/>
<protein>
    <submittedName>
        <fullName evidence="1">Uncharacterized protein</fullName>
    </submittedName>
</protein>
<organism evidence="1 2">
    <name type="scientific">Hydrogenophaga intermedia</name>
    <dbReference type="NCBI Taxonomy" id="65786"/>
    <lineage>
        <taxon>Bacteria</taxon>
        <taxon>Pseudomonadati</taxon>
        <taxon>Pseudomonadota</taxon>
        <taxon>Betaproteobacteria</taxon>
        <taxon>Burkholderiales</taxon>
        <taxon>Comamonadaceae</taxon>
        <taxon>Hydrogenophaga</taxon>
    </lineage>
</organism>
<gene>
    <name evidence="1" type="ORF">BN948_02191</name>
</gene>
<reference evidence="2" key="2">
    <citation type="submission" date="2014-11" db="EMBL/GenBank/DDBJ databases">
        <title>Draft genome sequence of Hydrogenophaga intermedia S1.</title>
        <authorList>
            <person name="Gan H.M."/>
            <person name="Chew T.H."/>
            <person name="Stolz A."/>
        </authorList>
    </citation>
    <scope>NUCLEOTIDE SEQUENCE [LARGE SCALE GENOMIC DNA]</scope>
    <source>
        <strain evidence="2">S1</strain>
    </source>
</reference>
<keyword evidence="2" id="KW-1185">Reference proteome</keyword>
<evidence type="ECO:0000313" key="2">
    <source>
        <dbReference type="Proteomes" id="UP000028878"/>
    </source>
</evidence>
<proteinExistence type="predicted"/>
<accession>A0A1L1PQZ6</accession>
<reference evidence="2" key="1">
    <citation type="submission" date="2014-02" db="EMBL/GenBank/DDBJ databases">
        <authorList>
            <person name="Gan H."/>
        </authorList>
    </citation>
    <scope>NUCLEOTIDE SEQUENCE [LARGE SCALE GENOMIC DNA]</scope>
    <source>
        <strain evidence="2">S1</strain>
    </source>
</reference>
<sequence>MNPVPSPLPPDLAPWLQAEPELFSDARLEDEVVSGTLGHEHPMAWRSLSGLEAVEALTLVAPSPAELDAMPDWRDPGWSVSMPHVVHGEAITLWWHAATQQAMLASRIAFGELAHAAVARTLRLHHEALLLCRQLAQEAWAAARPPQAIALTIAGTTPMLPFA</sequence>
<dbReference type="Proteomes" id="UP000028878">
    <property type="component" value="Unassembled WGS sequence"/>
</dbReference>
<dbReference type="EMBL" id="CCAE010000014">
    <property type="protein sequence ID" value="CDN87765.1"/>
    <property type="molecule type" value="Genomic_DNA"/>
</dbReference>
<name>A0A1L1PQZ6_HYDIT</name>
<evidence type="ECO:0000313" key="1">
    <source>
        <dbReference type="EMBL" id="CDN87765.1"/>
    </source>
</evidence>